<dbReference type="InterPro" id="IPR001128">
    <property type="entry name" value="Cyt_P450"/>
</dbReference>
<evidence type="ECO:0000256" key="5">
    <source>
        <dbReference type="ARBA" id="ARBA00023004"/>
    </source>
</evidence>
<dbReference type="InterPro" id="IPR047146">
    <property type="entry name" value="Cyt_P450_E_CYP52_fungi"/>
</dbReference>
<reference evidence="7" key="1">
    <citation type="journal article" date="2020" name="Stud. Mycol.">
        <title>101 Dothideomycetes genomes: a test case for predicting lifestyles and emergence of pathogens.</title>
        <authorList>
            <person name="Haridas S."/>
            <person name="Albert R."/>
            <person name="Binder M."/>
            <person name="Bloem J."/>
            <person name="Labutti K."/>
            <person name="Salamov A."/>
            <person name="Andreopoulos B."/>
            <person name="Baker S."/>
            <person name="Barry K."/>
            <person name="Bills G."/>
            <person name="Bluhm B."/>
            <person name="Cannon C."/>
            <person name="Castanera R."/>
            <person name="Culley D."/>
            <person name="Daum C."/>
            <person name="Ezra D."/>
            <person name="Gonzalez J."/>
            <person name="Henrissat B."/>
            <person name="Kuo A."/>
            <person name="Liang C."/>
            <person name="Lipzen A."/>
            <person name="Lutzoni F."/>
            <person name="Magnuson J."/>
            <person name="Mondo S."/>
            <person name="Nolan M."/>
            <person name="Ohm R."/>
            <person name="Pangilinan J."/>
            <person name="Park H.-J."/>
            <person name="Ramirez L."/>
            <person name="Alfaro M."/>
            <person name="Sun H."/>
            <person name="Tritt A."/>
            <person name="Yoshinaga Y."/>
            <person name="Zwiers L.-H."/>
            <person name="Turgeon B."/>
            <person name="Goodwin S."/>
            <person name="Spatafora J."/>
            <person name="Crous P."/>
            <person name="Grigoriev I."/>
        </authorList>
    </citation>
    <scope>NUCLEOTIDE SEQUENCE</scope>
    <source>
        <strain evidence="7">ATCC 74209</strain>
    </source>
</reference>
<evidence type="ECO:0000313" key="7">
    <source>
        <dbReference type="EMBL" id="KAF2201918.1"/>
    </source>
</evidence>
<proteinExistence type="inferred from homology"/>
<dbReference type="GO" id="GO:0005506">
    <property type="term" value="F:iron ion binding"/>
    <property type="evidence" value="ECO:0007669"/>
    <property type="project" value="InterPro"/>
</dbReference>
<keyword evidence="4" id="KW-0560">Oxidoreductase</keyword>
<evidence type="ECO:0000256" key="3">
    <source>
        <dbReference type="ARBA" id="ARBA00022723"/>
    </source>
</evidence>
<evidence type="ECO:0000256" key="4">
    <source>
        <dbReference type="ARBA" id="ARBA00023002"/>
    </source>
</evidence>
<evidence type="ECO:0000256" key="1">
    <source>
        <dbReference type="ARBA" id="ARBA00001971"/>
    </source>
</evidence>
<protein>
    <submittedName>
        <fullName evidence="7">Cytochrome P450</fullName>
    </submittedName>
</protein>
<dbReference type="PANTHER" id="PTHR24287">
    <property type="entry name" value="P450, PUTATIVE (EUROFUNG)-RELATED"/>
    <property type="match status" value="1"/>
</dbReference>
<dbReference type="Pfam" id="PF00067">
    <property type="entry name" value="p450"/>
    <property type="match status" value="1"/>
</dbReference>
<evidence type="ECO:0000256" key="6">
    <source>
        <dbReference type="ARBA" id="ARBA00023033"/>
    </source>
</evidence>
<comment type="cofactor">
    <cofactor evidence="1">
        <name>heme</name>
        <dbReference type="ChEBI" id="CHEBI:30413"/>
    </cofactor>
</comment>
<keyword evidence="8" id="KW-1185">Reference proteome</keyword>
<accession>A0A9P4JLW5</accession>
<keyword evidence="6" id="KW-0503">Monooxygenase</keyword>
<dbReference type="EMBL" id="ML993956">
    <property type="protein sequence ID" value="KAF2201918.1"/>
    <property type="molecule type" value="Genomic_DNA"/>
</dbReference>
<comment type="similarity">
    <text evidence="2">Belongs to the cytochrome P450 family.</text>
</comment>
<dbReference type="OrthoDB" id="1470350at2759"/>
<organism evidence="7 8">
    <name type="scientific">Delitschia confertaspora ATCC 74209</name>
    <dbReference type="NCBI Taxonomy" id="1513339"/>
    <lineage>
        <taxon>Eukaryota</taxon>
        <taxon>Fungi</taxon>
        <taxon>Dikarya</taxon>
        <taxon>Ascomycota</taxon>
        <taxon>Pezizomycotina</taxon>
        <taxon>Dothideomycetes</taxon>
        <taxon>Pleosporomycetidae</taxon>
        <taxon>Pleosporales</taxon>
        <taxon>Delitschiaceae</taxon>
        <taxon>Delitschia</taxon>
    </lineage>
</organism>
<evidence type="ECO:0000256" key="2">
    <source>
        <dbReference type="ARBA" id="ARBA00010617"/>
    </source>
</evidence>
<name>A0A9P4JLW5_9PLEO</name>
<dbReference type="InterPro" id="IPR036396">
    <property type="entry name" value="Cyt_P450_sf"/>
</dbReference>
<keyword evidence="3" id="KW-0479">Metal-binding</keyword>
<gene>
    <name evidence="7" type="ORF">GQ43DRAFT_448456</name>
</gene>
<sequence length="208" mass="23590">MQDENSSESNSAKYIFLDEAAKETQDPIQLRSVALDILLAGRDTTASLLGNAFYLLSQRPEIWNKKLRLYSVIRANAHLALRRTTLPTGGGPHGRSPIAISPDDIVSYVPNAMHQRTGMFRPVALIFRPERWESSRASWAYLPFIGGPRICFRQQYALTEAMYTVTRMAQELGRVENKGREWKEKISLSLTNLDVVRVVLTPRTAREK</sequence>
<dbReference type="GO" id="GO:0020037">
    <property type="term" value="F:heme binding"/>
    <property type="evidence" value="ECO:0007669"/>
    <property type="project" value="InterPro"/>
</dbReference>
<dbReference type="GO" id="GO:0004497">
    <property type="term" value="F:monooxygenase activity"/>
    <property type="evidence" value="ECO:0007669"/>
    <property type="project" value="UniProtKB-KW"/>
</dbReference>
<dbReference type="AlphaFoldDB" id="A0A9P4JLW5"/>
<dbReference type="Proteomes" id="UP000799536">
    <property type="component" value="Unassembled WGS sequence"/>
</dbReference>
<dbReference type="PANTHER" id="PTHR24287:SF17">
    <property type="entry name" value="P450, PUTATIVE (EUROFUNG)-RELATED"/>
    <property type="match status" value="1"/>
</dbReference>
<dbReference type="SUPFAM" id="SSF48264">
    <property type="entry name" value="Cytochrome P450"/>
    <property type="match status" value="1"/>
</dbReference>
<dbReference type="PRINTS" id="PR00385">
    <property type="entry name" value="P450"/>
</dbReference>
<dbReference type="GO" id="GO:0016705">
    <property type="term" value="F:oxidoreductase activity, acting on paired donors, with incorporation or reduction of molecular oxygen"/>
    <property type="evidence" value="ECO:0007669"/>
    <property type="project" value="InterPro"/>
</dbReference>
<dbReference type="Gene3D" id="1.10.630.10">
    <property type="entry name" value="Cytochrome P450"/>
    <property type="match status" value="2"/>
</dbReference>
<evidence type="ECO:0000313" key="8">
    <source>
        <dbReference type="Proteomes" id="UP000799536"/>
    </source>
</evidence>
<comment type="caution">
    <text evidence="7">The sequence shown here is derived from an EMBL/GenBank/DDBJ whole genome shotgun (WGS) entry which is preliminary data.</text>
</comment>
<keyword evidence="5" id="KW-0408">Iron</keyword>